<gene>
    <name evidence="3" type="ORF">BG53_00940</name>
</gene>
<dbReference type="InterPro" id="IPR007809">
    <property type="entry name" value="FlgN-like"/>
</dbReference>
<evidence type="ECO:0008006" key="5">
    <source>
        <dbReference type="Google" id="ProtNLM"/>
    </source>
</evidence>
<dbReference type="GO" id="GO:0044780">
    <property type="term" value="P:bacterial-type flagellum assembly"/>
    <property type="evidence" value="ECO:0007669"/>
    <property type="project" value="InterPro"/>
</dbReference>
<evidence type="ECO:0000256" key="1">
    <source>
        <dbReference type="ARBA" id="ARBA00022795"/>
    </source>
</evidence>
<evidence type="ECO:0000256" key="2">
    <source>
        <dbReference type="SAM" id="MobiDB-lite"/>
    </source>
</evidence>
<sequence length="165" mass="19109">MALTGILETLEEQTKVYEQLLHSAKDKTPVLVNNDIDSLNTIIQKEKKLLLRADELEKTRLAHTYRYFHEIGYKSRLHNLTELIRSVYHPEDKQRLIEKQQQMSGMLKELQHINDLNQQLIAQSLAFINYSIDLVVEDPAEDVTYQHPHNKLGGSGRTGIFDTRA</sequence>
<dbReference type="InterPro" id="IPR036679">
    <property type="entry name" value="FlgN-like_sf"/>
</dbReference>
<keyword evidence="4" id="KW-1185">Reference proteome</keyword>
<dbReference type="Pfam" id="PF05130">
    <property type="entry name" value="FlgN"/>
    <property type="match status" value="1"/>
</dbReference>
<name>A0A9W5S171_9BACL</name>
<dbReference type="AlphaFoldDB" id="A0A9W5S171"/>
<feature type="region of interest" description="Disordered" evidence="2">
    <location>
        <begin position="146"/>
        <end position="165"/>
    </location>
</feature>
<organism evidence="3 4">
    <name type="scientific">Paenibacillus darwinianus</name>
    <dbReference type="NCBI Taxonomy" id="1380763"/>
    <lineage>
        <taxon>Bacteria</taxon>
        <taxon>Bacillati</taxon>
        <taxon>Bacillota</taxon>
        <taxon>Bacilli</taxon>
        <taxon>Bacillales</taxon>
        <taxon>Paenibacillaceae</taxon>
        <taxon>Paenibacillus</taxon>
    </lineage>
</organism>
<evidence type="ECO:0000313" key="3">
    <source>
        <dbReference type="EMBL" id="EXX89017.1"/>
    </source>
</evidence>
<evidence type="ECO:0000313" key="4">
    <source>
        <dbReference type="Proteomes" id="UP000053750"/>
    </source>
</evidence>
<dbReference type="Proteomes" id="UP000053750">
    <property type="component" value="Unassembled WGS sequence"/>
</dbReference>
<proteinExistence type="predicted"/>
<accession>A0A9W5S171</accession>
<protein>
    <recommendedName>
        <fullName evidence="5">Flagellar biosynthesis protein FlgN</fullName>
    </recommendedName>
</protein>
<dbReference type="RefSeq" id="WP_051587628.1">
    <property type="nucleotide sequence ID" value="NZ_KK082132.1"/>
</dbReference>
<comment type="caution">
    <text evidence="3">The sequence shown here is derived from an EMBL/GenBank/DDBJ whole genome shotgun (WGS) entry which is preliminary data.</text>
</comment>
<dbReference type="EMBL" id="JFHU01000111">
    <property type="protein sequence ID" value="EXX89017.1"/>
    <property type="molecule type" value="Genomic_DNA"/>
</dbReference>
<dbReference type="SUPFAM" id="SSF140566">
    <property type="entry name" value="FlgN-like"/>
    <property type="match status" value="1"/>
</dbReference>
<dbReference type="Gene3D" id="1.20.58.300">
    <property type="entry name" value="FlgN-like"/>
    <property type="match status" value="1"/>
</dbReference>
<keyword evidence="1" id="KW-1005">Bacterial flagellum biogenesis</keyword>
<reference evidence="3 4" key="1">
    <citation type="submission" date="2014-02" db="EMBL/GenBank/DDBJ databases">
        <title>Genome sequence of Paenibacillus darwinianus reveals adaptive mechanisms for survival in Antarctic soils.</title>
        <authorList>
            <person name="Dsouza M."/>
            <person name="Taylor M.W."/>
            <person name="Turner S.J."/>
            <person name="Aislabie J."/>
        </authorList>
    </citation>
    <scope>NUCLEOTIDE SEQUENCE [LARGE SCALE GENOMIC DNA]</scope>
    <source>
        <strain evidence="3 4">CE1</strain>
    </source>
</reference>
<dbReference type="OrthoDB" id="2660802at2"/>